<name>A0AAV5ABR6_9AGAM</name>
<dbReference type="InterPro" id="IPR000008">
    <property type="entry name" value="C2_dom"/>
</dbReference>
<dbReference type="PROSITE" id="PS51258">
    <property type="entry name" value="MHD1"/>
    <property type="match status" value="1"/>
</dbReference>
<dbReference type="PROSITE" id="PS51259">
    <property type="entry name" value="MHD2"/>
    <property type="match status" value="1"/>
</dbReference>
<feature type="compositionally biased region" description="Low complexity" evidence="1">
    <location>
        <begin position="1323"/>
        <end position="1335"/>
    </location>
</feature>
<organism evidence="6 7">
    <name type="scientific">Clathrus columnatus</name>
    <dbReference type="NCBI Taxonomy" id="1419009"/>
    <lineage>
        <taxon>Eukaryota</taxon>
        <taxon>Fungi</taxon>
        <taxon>Dikarya</taxon>
        <taxon>Basidiomycota</taxon>
        <taxon>Agaricomycotina</taxon>
        <taxon>Agaricomycetes</taxon>
        <taxon>Phallomycetidae</taxon>
        <taxon>Phallales</taxon>
        <taxon>Clathraceae</taxon>
        <taxon>Clathrus</taxon>
    </lineage>
</organism>
<feature type="region of interest" description="Disordered" evidence="1">
    <location>
        <begin position="1613"/>
        <end position="1637"/>
    </location>
</feature>
<dbReference type="InterPro" id="IPR052811">
    <property type="entry name" value="Glucose_resp_signaling"/>
</dbReference>
<sequence>MTSRASFDSFASSRLSQLRITDDDVYNYLAHLLQSKSQEVGSTVNGEAKETKDHLKSIQNSIFSFADLIKDVGRDGGSRSSKFPEKLIKVLEARMQNIAMGRDPAYSDQYTRRTIAIFYGSFKDDTFKKQMKENRKIEELILMFATTSTNALKRDPQLADDGWKFELNNQVGYFIRILQDCIKTLHPSPELTSRLDMYASKLSPQSPRESLYDSPSVKVGEPSSPPVNISDMTLVKTVATLFGKSQQDVQRDINVMRKVCTEKNINAGVAFPGRREDFESESAYHTWKTTETTQLSQLMVFMIQFNPELAKSNPGDSISISSMSTPTTRPDSLYSLPGGSGLSSRPGSISNRHSLGSVNVLDSMAETVREDDEIPVGHNFTFIPSNPKKFYKRLVERCVEADLEAMASLPEDQEVSLGILSARNLEVLNECALRWRIPQSYRVTCFLDIVRYMYEREEVPVECIPEAMQLIQRTLQETDISRWSKGDVEYLSTVYKALFDFFLGSIYHSLDSLFTLKRDDIALPLSILDQICNGPIFDRLGVDLKAQIDVLADRVQINSVHEYTERSNEMNSQPGVNRALPILFMSDELEKRAKLLDKRFPEPLLGQLDLVSLIIETQIPLFLTDIENARSRLWEGSKNDPTPDVPIEDIFSLYRRTKTIIAMYTAFCPKNPPPSFDIPNFFEPYVRVWLRNTGDKTKQWVENAIKADNFQVEGSEGHSSSIIDLFDSLRSTVNFLLDLEWPDEYQEARFFTALAKVEFYATKALELYCNTMEDLFMEDLYQHKPDPQPQKPSAAWLEKAKQTIQGEKKATPFNFTPESCVKLNNIESARNLLDQIYNTMQADKISATLLEHGPPVPEKTERERFLFTIKVVMAEGLVPLDSSPSSKLDSYVKVTDQNAVTLGKTRTIYETNDPRWDQTIDLSVDSPLWVMVSVRDRSLLGKHDTVGRAYLCLDPQIFGDYLTHDLWLDLDSAGRVLVRVSMEGEKDDVQFYFGQAFRSLKRAETDMVRGFIDKMGPFVSQCLSRNALKSLVKSVSVLSGLDYNKALNSLDYNKAIGAIYRSFGSSSSEVQIPLPESEKISEKPTPRQRPDELTDVEIEQAISPIFDYFEPNLQVLNNSLGDKSKEVVMERVWKVVLNVVENLLVPPLADTPTDMKPLSDKEVDIVFKWLKVRTAQFKKIILVTDVNHQFLRDYFHANGEGPIPLETLQNPKYREILSIRLYYDWHTDVLMEECVRMMQQRLRVAQPAKRAKSVYALKNLGTIRDKKKERKEEKDKDEINGSEVIMRILRMRSGTLEFIGQQMQILALQAQADREKKTRSSRRQQQFNNRPSNQPELPPMPTSLFAVQFLMLIYRLLFSLFIILNIIRALSLIGLLLVFSSNVVVLADDIKAVNRFVAEGSNNMNMTGPDGTIIDCNLDYIEGSTVPNQPAGVFWAVVNRLLILFQVIVLILSEMNWPQAFFNNYFPVLGKDFGLGALGIFECLIGAAVLSHHVETFAMVSAFFLFSIGCVNIFMGLLFRGKGRYKRSFTAWKDNKPILPSVSDIGRPNIISTGNSFVSAPHSGISEMGEKAKMGFGRQLESYGFGTKGEKAAGLKGFLITKPLETLPRYAAKTHSDTGAPESRSGSPTFTSSATAV</sequence>
<feature type="transmembrane region" description="Helical" evidence="2">
    <location>
        <begin position="1497"/>
        <end position="1519"/>
    </location>
</feature>
<evidence type="ECO:0008006" key="8">
    <source>
        <dbReference type="Google" id="ProtNLM"/>
    </source>
</evidence>
<comment type="caution">
    <text evidence="6">The sequence shown here is derived from an EMBL/GenBank/DDBJ whole genome shotgun (WGS) entry which is preliminary data.</text>
</comment>
<dbReference type="PANTHER" id="PTHR47263">
    <property type="entry name" value="ADENYLATE CYCLASE ACTIVATION PROTEIN GIT1"/>
    <property type="match status" value="1"/>
</dbReference>
<evidence type="ECO:0000259" key="5">
    <source>
        <dbReference type="PROSITE" id="PS51259"/>
    </source>
</evidence>
<keyword evidence="2" id="KW-1133">Transmembrane helix</keyword>
<keyword evidence="2" id="KW-0812">Transmembrane</keyword>
<dbReference type="SUPFAM" id="SSF49562">
    <property type="entry name" value="C2 domain (Calcium/lipid-binding domain, CaLB)"/>
    <property type="match status" value="1"/>
</dbReference>
<dbReference type="Pfam" id="PF06292">
    <property type="entry name" value="MUN"/>
    <property type="match status" value="1"/>
</dbReference>
<feature type="compositionally biased region" description="Polar residues" evidence="1">
    <location>
        <begin position="1624"/>
        <end position="1637"/>
    </location>
</feature>
<keyword evidence="7" id="KW-1185">Reference proteome</keyword>
<feature type="domain" description="MHD1" evidence="4">
    <location>
        <begin position="651"/>
        <end position="772"/>
    </location>
</feature>
<reference evidence="6" key="1">
    <citation type="submission" date="2021-10" db="EMBL/GenBank/DDBJ databases">
        <title>De novo Genome Assembly of Clathrus columnatus (Basidiomycota, Fungi) Using Illumina and Nanopore Sequence Data.</title>
        <authorList>
            <person name="Ogiso-Tanaka E."/>
            <person name="Itagaki H."/>
            <person name="Hosoya T."/>
            <person name="Hosaka K."/>
        </authorList>
    </citation>
    <scope>NUCLEOTIDE SEQUENCE</scope>
    <source>
        <strain evidence="6">MO-923</strain>
    </source>
</reference>
<feature type="region of interest" description="Disordered" evidence="1">
    <location>
        <begin position="316"/>
        <end position="348"/>
    </location>
</feature>
<evidence type="ECO:0000313" key="6">
    <source>
        <dbReference type="EMBL" id="GJJ09370.1"/>
    </source>
</evidence>
<dbReference type="InterPro" id="IPR014770">
    <property type="entry name" value="Munc13_1"/>
</dbReference>
<feature type="domain" description="C2" evidence="3">
    <location>
        <begin position="848"/>
        <end position="968"/>
    </location>
</feature>
<evidence type="ECO:0000259" key="3">
    <source>
        <dbReference type="PROSITE" id="PS50004"/>
    </source>
</evidence>
<feature type="compositionally biased region" description="Low complexity" evidence="1">
    <location>
        <begin position="317"/>
        <end position="348"/>
    </location>
</feature>
<proteinExistence type="predicted"/>
<dbReference type="PROSITE" id="PS50004">
    <property type="entry name" value="C2"/>
    <property type="match status" value="1"/>
</dbReference>
<protein>
    <recommendedName>
        <fullName evidence="8">C2 domain-containing protein</fullName>
    </recommendedName>
</protein>
<feature type="transmembrane region" description="Helical" evidence="2">
    <location>
        <begin position="1473"/>
        <end position="1491"/>
    </location>
</feature>
<keyword evidence="2" id="KW-0472">Membrane</keyword>
<evidence type="ECO:0000259" key="4">
    <source>
        <dbReference type="PROSITE" id="PS51258"/>
    </source>
</evidence>
<dbReference type="InterPro" id="IPR014772">
    <property type="entry name" value="Munc13_dom-2"/>
</dbReference>
<evidence type="ECO:0000256" key="2">
    <source>
        <dbReference type="SAM" id="Phobius"/>
    </source>
</evidence>
<feature type="region of interest" description="Disordered" evidence="1">
    <location>
        <begin position="204"/>
        <end position="225"/>
    </location>
</feature>
<dbReference type="InterPro" id="IPR056019">
    <property type="entry name" value="DUF7598"/>
</dbReference>
<evidence type="ECO:0000313" key="7">
    <source>
        <dbReference type="Proteomes" id="UP001050691"/>
    </source>
</evidence>
<feature type="region of interest" description="Disordered" evidence="1">
    <location>
        <begin position="1072"/>
        <end position="1092"/>
    </location>
</feature>
<feature type="domain" description="MHD2" evidence="5">
    <location>
        <begin position="1099"/>
        <end position="1234"/>
    </location>
</feature>
<dbReference type="EMBL" id="BPWL01000004">
    <property type="protein sequence ID" value="GJJ09370.1"/>
    <property type="molecule type" value="Genomic_DNA"/>
</dbReference>
<dbReference type="CDD" id="cd04043">
    <property type="entry name" value="C2_Munc13_fungal"/>
    <property type="match status" value="1"/>
</dbReference>
<accession>A0AAV5ABR6</accession>
<dbReference type="Gene3D" id="2.60.40.150">
    <property type="entry name" value="C2 domain"/>
    <property type="match status" value="1"/>
</dbReference>
<feature type="compositionally biased region" description="Basic and acidic residues" evidence="1">
    <location>
        <begin position="1076"/>
        <end position="1092"/>
    </location>
</feature>
<dbReference type="Proteomes" id="UP001050691">
    <property type="component" value="Unassembled WGS sequence"/>
</dbReference>
<dbReference type="InterPro" id="IPR010439">
    <property type="entry name" value="MUN_dom"/>
</dbReference>
<dbReference type="InterPro" id="IPR035892">
    <property type="entry name" value="C2_domain_sf"/>
</dbReference>
<dbReference type="Gene3D" id="1.10.357.50">
    <property type="match status" value="1"/>
</dbReference>
<dbReference type="SMART" id="SM00239">
    <property type="entry name" value="C2"/>
    <property type="match status" value="1"/>
</dbReference>
<dbReference type="Pfam" id="PF00168">
    <property type="entry name" value="C2"/>
    <property type="match status" value="1"/>
</dbReference>
<feature type="region of interest" description="Disordered" evidence="1">
    <location>
        <begin position="1317"/>
        <end position="1337"/>
    </location>
</feature>
<dbReference type="PANTHER" id="PTHR47263:SF1">
    <property type="entry name" value="C2 DOMAIN PROTEIN (AFU_ORTHOLOGUE AFUA_7G02350)"/>
    <property type="match status" value="1"/>
</dbReference>
<dbReference type="Pfam" id="PF24535">
    <property type="entry name" value="DUF7598"/>
    <property type="match status" value="1"/>
</dbReference>
<gene>
    <name evidence="6" type="ORF">Clacol_003592</name>
</gene>
<dbReference type="Gene3D" id="1.20.58.1100">
    <property type="match status" value="1"/>
</dbReference>
<evidence type="ECO:0000256" key="1">
    <source>
        <dbReference type="SAM" id="MobiDB-lite"/>
    </source>
</evidence>
<feature type="transmembrane region" description="Helical" evidence="2">
    <location>
        <begin position="1433"/>
        <end position="1452"/>
    </location>
</feature>